<feature type="domain" description="Transcriptional regulator HTH-type FeoC" evidence="1">
    <location>
        <begin position="4"/>
        <end position="67"/>
    </location>
</feature>
<dbReference type="InterPro" id="IPR036390">
    <property type="entry name" value="WH_DNA-bd_sf"/>
</dbReference>
<name>A0ABP3GQX6_9ACTN</name>
<keyword evidence="3" id="KW-1185">Reference proteome</keyword>
<dbReference type="RefSeq" id="WP_252811106.1">
    <property type="nucleotide sequence ID" value="NZ_BAAABM010000045.1"/>
</dbReference>
<evidence type="ECO:0000313" key="3">
    <source>
        <dbReference type="Proteomes" id="UP001501822"/>
    </source>
</evidence>
<evidence type="ECO:0000259" key="1">
    <source>
        <dbReference type="Pfam" id="PF09012"/>
    </source>
</evidence>
<dbReference type="InterPro" id="IPR015102">
    <property type="entry name" value="Tscrpt_reg_HTH_FeoC"/>
</dbReference>
<dbReference type="SUPFAM" id="SSF46785">
    <property type="entry name" value="Winged helix' DNA-binding domain"/>
    <property type="match status" value="1"/>
</dbReference>
<organism evidence="2 3">
    <name type="scientific">Actinoallomurus spadix</name>
    <dbReference type="NCBI Taxonomy" id="79912"/>
    <lineage>
        <taxon>Bacteria</taxon>
        <taxon>Bacillati</taxon>
        <taxon>Actinomycetota</taxon>
        <taxon>Actinomycetes</taxon>
        <taxon>Streptosporangiales</taxon>
        <taxon>Thermomonosporaceae</taxon>
        <taxon>Actinoallomurus</taxon>
    </lineage>
</organism>
<dbReference type="Gene3D" id="1.10.10.10">
    <property type="entry name" value="Winged helix-like DNA-binding domain superfamily/Winged helix DNA-binding domain"/>
    <property type="match status" value="1"/>
</dbReference>
<reference evidence="3" key="1">
    <citation type="journal article" date="2019" name="Int. J. Syst. Evol. Microbiol.">
        <title>The Global Catalogue of Microorganisms (GCM) 10K type strain sequencing project: providing services to taxonomists for standard genome sequencing and annotation.</title>
        <authorList>
            <consortium name="The Broad Institute Genomics Platform"/>
            <consortium name="The Broad Institute Genome Sequencing Center for Infectious Disease"/>
            <person name="Wu L."/>
            <person name="Ma J."/>
        </authorList>
    </citation>
    <scope>NUCLEOTIDE SEQUENCE [LARGE SCALE GENOMIC DNA]</scope>
    <source>
        <strain evidence="3">JCM 3146</strain>
    </source>
</reference>
<dbReference type="Proteomes" id="UP001501822">
    <property type="component" value="Unassembled WGS sequence"/>
</dbReference>
<comment type="caution">
    <text evidence="2">The sequence shown here is derived from an EMBL/GenBank/DDBJ whole genome shotgun (WGS) entry which is preliminary data.</text>
</comment>
<protein>
    <recommendedName>
        <fullName evidence="1">Transcriptional regulator HTH-type FeoC domain-containing protein</fullName>
    </recommendedName>
</protein>
<evidence type="ECO:0000313" key="2">
    <source>
        <dbReference type="EMBL" id="GAA0352724.1"/>
    </source>
</evidence>
<gene>
    <name evidence="2" type="ORF">GCM10010151_47820</name>
</gene>
<proteinExistence type="predicted"/>
<dbReference type="EMBL" id="BAAABM010000045">
    <property type="protein sequence ID" value="GAA0352724.1"/>
    <property type="molecule type" value="Genomic_DNA"/>
</dbReference>
<accession>A0ABP3GQX6</accession>
<sequence length="90" mass="9556">MSALRQILKEITTSRGASLDEIARRVGVSREEAESMVDYWVRKGRLSAEDMAAACPSGGCGGCPQGDHGKPGCGTRRDGPVLLAISVRRP</sequence>
<dbReference type="InterPro" id="IPR036388">
    <property type="entry name" value="WH-like_DNA-bd_sf"/>
</dbReference>
<dbReference type="Pfam" id="PF09012">
    <property type="entry name" value="FeoC"/>
    <property type="match status" value="1"/>
</dbReference>